<proteinExistence type="predicted"/>
<reference evidence="1 2" key="1">
    <citation type="submission" date="2020-07" db="EMBL/GenBank/DDBJ databases">
        <title>Streptomyces phage Genome sequencing and assembly.</title>
        <authorList>
            <person name="Sharma V."/>
            <person name="Hardy A."/>
            <person name="Frunzke J."/>
        </authorList>
    </citation>
    <scope>NUCLEOTIDE SEQUENCE [LARGE SCALE GENOMIC DNA]</scope>
</reference>
<evidence type="ECO:0000313" key="2">
    <source>
        <dbReference type="Proteomes" id="UP000515922"/>
    </source>
</evidence>
<organism evidence="1 2">
    <name type="scientific">Streptomyces phage Coruscant</name>
    <dbReference type="NCBI Taxonomy" id="2739834"/>
    <lineage>
        <taxon>Viruses</taxon>
        <taxon>Duplodnaviria</taxon>
        <taxon>Heunggongvirae</taxon>
        <taxon>Uroviricota</taxon>
        <taxon>Caudoviricetes</taxon>
        <taxon>Stanwilliamsviridae</taxon>
        <taxon>Boydwoodruffvirinae</taxon>
        <taxon>Coruscantvirus</taxon>
        <taxon>Coruscantvirus coruscant</taxon>
    </lineage>
</organism>
<keyword evidence="2" id="KW-1185">Reference proteome</keyword>
<protein>
    <submittedName>
        <fullName evidence="1">Uncharacterized protein</fullName>
    </submittedName>
</protein>
<sequence>MKCQIGTCSGIPKHRIGGLWRCMKHYRLYVEEWLSKKENSEA</sequence>
<name>A0A7G4AW46_9CAUD</name>
<dbReference type="Proteomes" id="UP000515922">
    <property type="component" value="Segment"/>
</dbReference>
<gene>
    <name evidence="1" type="ORF">HUN41_00114</name>
</gene>
<dbReference type="EMBL" id="MT711976">
    <property type="protein sequence ID" value="QMP84236.1"/>
    <property type="molecule type" value="Genomic_DNA"/>
</dbReference>
<evidence type="ECO:0000313" key="1">
    <source>
        <dbReference type="EMBL" id="QMP84236.1"/>
    </source>
</evidence>
<accession>A0A7G4AW46</accession>